<name>A0A024U9U8_9STRA</name>
<dbReference type="InterPro" id="IPR044302">
    <property type="entry name" value="Costars"/>
</dbReference>
<dbReference type="eggNOG" id="KOG3376">
    <property type="taxonomic scope" value="Eukaryota"/>
</dbReference>
<feature type="domain" description="Costars" evidence="3">
    <location>
        <begin position="50"/>
        <end position="132"/>
    </location>
</feature>
<organism evidence="4">
    <name type="scientific">Aphanomyces invadans</name>
    <dbReference type="NCBI Taxonomy" id="157072"/>
    <lineage>
        <taxon>Eukaryota</taxon>
        <taxon>Sar</taxon>
        <taxon>Stramenopiles</taxon>
        <taxon>Oomycota</taxon>
        <taxon>Saprolegniomycetes</taxon>
        <taxon>Saprolegniales</taxon>
        <taxon>Verrucalvaceae</taxon>
        <taxon>Aphanomyces</taxon>
    </lineage>
</organism>
<feature type="region of interest" description="Disordered" evidence="2">
    <location>
        <begin position="13"/>
        <end position="38"/>
    </location>
</feature>
<comment type="similarity">
    <text evidence="1">Belongs to the costars family.</text>
</comment>
<gene>
    <name evidence="4" type="ORF">H310_06125</name>
</gene>
<proteinExistence type="inferred from homology"/>
<dbReference type="OrthoDB" id="9871914at2759"/>
<feature type="compositionally biased region" description="Polar residues" evidence="2">
    <location>
        <begin position="23"/>
        <end position="38"/>
    </location>
</feature>
<dbReference type="InterPro" id="IPR027817">
    <property type="entry name" value="Costars_dom"/>
</dbReference>
<dbReference type="AlphaFoldDB" id="A0A024U9U8"/>
<dbReference type="Pfam" id="PF14705">
    <property type="entry name" value="Costars"/>
    <property type="match status" value="1"/>
</dbReference>
<dbReference type="InterPro" id="IPR038095">
    <property type="entry name" value="Costars_sf"/>
</dbReference>
<dbReference type="RefSeq" id="XP_008869272.1">
    <property type="nucleotide sequence ID" value="XM_008871050.1"/>
</dbReference>
<dbReference type="VEuPathDB" id="FungiDB:H310_06125"/>
<dbReference type="GeneID" id="20083175"/>
<reference evidence="4" key="1">
    <citation type="submission" date="2013-12" db="EMBL/GenBank/DDBJ databases">
        <title>The Genome Sequence of Aphanomyces invadans NJM9701.</title>
        <authorList>
            <consortium name="The Broad Institute Genomics Platform"/>
            <person name="Russ C."/>
            <person name="Tyler B."/>
            <person name="van West P."/>
            <person name="Dieguez-Uribeondo J."/>
            <person name="Young S.K."/>
            <person name="Zeng Q."/>
            <person name="Gargeya S."/>
            <person name="Fitzgerald M."/>
            <person name="Abouelleil A."/>
            <person name="Alvarado L."/>
            <person name="Chapman S.B."/>
            <person name="Gainer-Dewar J."/>
            <person name="Goldberg J."/>
            <person name="Griggs A."/>
            <person name="Gujja S."/>
            <person name="Hansen M."/>
            <person name="Howarth C."/>
            <person name="Imamovic A."/>
            <person name="Ireland A."/>
            <person name="Larimer J."/>
            <person name="McCowan C."/>
            <person name="Murphy C."/>
            <person name="Pearson M."/>
            <person name="Poon T.W."/>
            <person name="Priest M."/>
            <person name="Roberts A."/>
            <person name="Saif S."/>
            <person name="Shea T."/>
            <person name="Sykes S."/>
            <person name="Wortman J."/>
            <person name="Nusbaum C."/>
            <person name="Birren B."/>
        </authorList>
    </citation>
    <scope>NUCLEOTIDE SEQUENCE [LARGE SCALE GENOMIC DNA]</scope>
    <source>
        <strain evidence="4">NJM9701</strain>
    </source>
</reference>
<dbReference type="EMBL" id="KI913961">
    <property type="protein sequence ID" value="ETW02667.1"/>
    <property type="molecule type" value="Genomic_DNA"/>
</dbReference>
<evidence type="ECO:0000259" key="3">
    <source>
        <dbReference type="SMART" id="SM01283"/>
    </source>
</evidence>
<evidence type="ECO:0000313" key="4">
    <source>
        <dbReference type="EMBL" id="ETW02667.1"/>
    </source>
</evidence>
<protein>
    <recommendedName>
        <fullName evidence="3">Costars domain-containing protein</fullName>
    </recommendedName>
</protein>
<dbReference type="GO" id="GO:0032970">
    <property type="term" value="P:regulation of actin filament-based process"/>
    <property type="evidence" value="ECO:0007669"/>
    <property type="project" value="TreeGrafter"/>
</dbReference>
<dbReference type="PANTHER" id="PTHR46334">
    <property type="entry name" value="COSTARS FAMILY PROTEIN ABRACL"/>
    <property type="match status" value="1"/>
</dbReference>
<evidence type="ECO:0000256" key="1">
    <source>
        <dbReference type="ARBA" id="ARBA00006126"/>
    </source>
</evidence>
<dbReference type="SMART" id="SM01283">
    <property type="entry name" value="Costars"/>
    <property type="match status" value="1"/>
</dbReference>
<dbReference type="PANTHER" id="PTHR46334:SF1">
    <property type="entry name" value="COSTARS FAMILY PROTEIN ABRACL"/>
    <property type="match status" value="1"/>
</dbReference>
<evidence type="ECO:0000256" key="2">
    <source>
        <dbReference type="SAM" id="MobiDB-lite"/>
    </source>
</evidence>
<sequence length="134" mass="15170">MCSRVQLAVRRKSGDSQHRCSHPNISHNGYGNQYPDTPRTSDLNEALRSMEVDKEVAQLLVEIQRLGHEITSDDGSKQFGVTFGVLFGDERCQDLFEALMGTLRAAKRKKVIDYQGQLLLKGPHDNVFIRLLEQ</sequence>
<dbReference type="Gene3D" id="1.10.10.1540">
    <property type="entry name" value="Costar domain"/>
    <property type="match status" value="1"/>
</dbReference>
<accession>A0A024U9U8</accession>